<feature type="transmembrane region" description="Helical" evidence="5">
    <location>
        <begin position="433"/>
        <end position="454"/>
    </location>
</feature>
<dbReference type="RefSeq" id="WP_184016106.1">
    <property type="nucleotide sequence ID" value="NZ_JACHFD010000003.1"/>
</dbReference>
<comment type="caution">
    <text evidence="8">The sequence shown here is derived from an EMBL/GenBank/DDBJ whole genome shotgun (WGS) entry which is preliminary data.</text>
</comment>
<keyword evidence="5" id="KW-0812">Transmembrane</keyword>
<dbReference type="Proteomes" id="UP000557717">
    <property type="component" value="Unassembled WGS sequence"/>
</dbReference>
<keyword evidence="5" id="KW-1133">Transmembrane helix</keyword>
<dbReference type="Pfam" id="PF07730">
    <property type="entry name" value="HisKA_3"/>
    <property type="match status" value="1"/>
</dbReference>
<dbReference type="GO" id="GO:0016020">
    <property type="term" value="C:membrane"/>
    <property type="evidence" value="ECO:0007669"/>
    <property type="project" value="InterPro"/>
</dbReference>
<dbReference type="SUPFAM" id="SSF55874">
    <property type="entry name" value="ATPase domain of HSP90 chaperone/DNA topoisomerase II/histidine kinase"/>
    <property type="match status" value="1"/>
</dbReference>
<evidence type="ECO:0000313" key="9">
    <source>
        <dbReference type="Proteomes" id="UP000557717"/>
    </source>
</evidence>
<dbReference type="GO" id="GO:0000155">
    <property type="term" value="F:phosphorelay sensor kinase activity"/>
    <property type="evidence" value="ECO:0007669"/>
    <property type="project" value="InterPro"/>
</dbReference>
<organism evidence="8 9">
    <name type="scientific">Haloferula luteola</name>
    <dbReference type="NCBI Taxonomy" id="595692"/>
    <lineage>
        <taxon>Bacteria</taxon>
        <taxon>Pseudomonadati</taxon>
        <taxon>Verrucomicrobiota</taxon>
        <taxon>Verrucomicrobiia</taxon>
        <taxon>Verrucomicrobiales</taxon>
        <taxon>Verrucomicrobiaceae</taxon>
        <taxon>Haloferula</taxon>
    </lineage>
</organism>
<accession>A0A840V7B9</accession>
<evidence type="ECO:0000256" key="5">
    <source>
        <dbReference type="SAM" id="Phobius"/>
    </source>
</evidence>
<gene>
    <name evidence="8" type="ORF">HNR46_000866</name>
</gene>
<protein>
    <submittedName>
        <fullName evidence="8">Signal transduction histidine kinase</fullName>
    </submittedName>
</protein>
<dbReference type="PANTHER" id="PTHR24421">
    <property type="entry name" value="NITRATE/NITRITE SENSOR PROTEIN NARX-RELATED"/>
    <property type="match status" value="1"/>
</dbReference>
<evidence type="ECO:0000256" key="3">
    <source>
        <dbReference type="ARBA" id="ARBA00023012"/>
    </source>
</evidence>
<feature type="domain" description="Signal transduction histidine kinase subgroup 3 dimerisation and phosphoacceptor" evidence="7">
    <location>
        <begin position="468"/>
        <end position="527"/>
    </location>
</feature>
<proteinExistence type="predicted"/>
<feature type="domain" description="Histidine kinase/HSP90-like ATPase" evidence="6">
    <location>
        <begin position="570"/>
        <end position="624"/>
    </location>
</feature>
<sequence>MKGWGMVLLLALPLADEGDWARVFSRRLPEVEAEVRALEGEAEGLPRVPIDDQGGRGGFASQHSAEWPTDADRHEVEIRWEAPVKIDEVILVPARRYDARGLEPQFGMPDAVEVWALGADGAERRVGGFEGLWGDPVRAGHPLILEAPSETTAVALVIRAGRLFPDPDEGLNYVHAWAECLVMSEGRNVARNGSVKALSGQAPLTPWQWSAGYLVDGQTPLGLPEVKEGDHGNVGWLSKPMKSPDDPVTVDLDLGKLCRMDRIRLYPAKRPTPDLPSGFGFPEQFEVRTAAHRSELAGAEPVRFALPNPGHNPFDGEVVAEGVRYVRLTATRLWKPFDSYPAFCAFSEIEVLDGTTNLAAGLGVRSAEGMENMVGPGGRYWSSQSLTDGFGPEGRLVPMVDWLKRLDRRRELETRQYELRAEGRAIVQRWNRIAVWAVVLASLVGTALLIALPIRFRMREKRKLLEVRERIAGDLHDEVGSNLGSIQMFADLAEGRLGASDELKRIQRIAAETVSAVRDIVWLLRPGGGHRIGTVEHLRETASIMLERLDWHFSADDPSWELELNDEQNRHLFLFFREALHNILRHAAASAVWISVKAEEGRVSLEIRDDGVGIPVEKRERPSTLRALRQRAESLRGEFIFVCGETRGLTLRVSFPAEI</sequence>
<keyword evidence="3" id="KW-0902">Two-component regulatory system</keyword>
<dbReference type="InterPro" id="IPR050482">
    <property type="entry name" value="Sensor_HK_TwoCompSys"/>
</dbReference>
<keyword evidence="2 8" id="KW-0418">Kinase</keyword>
<evidence type="ECO:0000256" key="1">
    <source>
        <dbReference type="ARBA" id="ARBA00022679"/>
    </source>
</evidence>
<evidence type="ECO:0000256" key="2">
    <source>
        <dbReference type="ARBA" id="ARBA00022777"/>
    </source>
</evidence>
<keyword evidence="5" id="KW-0472">Membrane</keyword>
<reference evidence="8 9" key="1">
    <citation type="submission" date="2020-08" db="EMBL/GenBank/DDBJ databases">
        <title>Genomic Encyclopedia of Type Strains, Phase IV (KMG-IV): sequencing the most valuable type-strain genomes for metagenomic binning, comparative biology and taxonomic classification.</title>
        <authorList>
            <person name="Goeker M."/>
        </authorList>
    </citation>
    <scope>NUCLEOTIDE SEQUENCE [LARGE SCALE GENOMIC DNA]</scope>
    <source>
        <strain evidence="8 9">YC6886</strain>
    </source>
</reference>
<dbReference type="InterPro" id="IPR003594">
    <property type="entry name" value="HATPase_dom"/>
</dbReference>
<keyword evidence="9" id="KW-1185">Reference proteome</keyword>
<dbReference type="Gene3D" id="1.20.5.1930">
    <property type="match status" value="1"/>
</dbReference>
<evidence type="ECO:0000313" key="8">
    <source>
        <dbReference type="EMBL" id="MBB5350638.1"/>
    </source>
</evidence>
<feature type="region of interest" description="Disordered" evidence="4">
    <location>
        <begin position="46"/>
        <end position="71"/>
    </location>
</feature>
<evidence type="ECO:0000259" key="7">
    <source>
        <dbReference type="Pfam" id="PF07730"/>
    </source>
</evidence>
<dbReference type="InterPro" id="IPR036890">
    <property type="entry name" value="HATPase_C_sf"/>
</dbReference>
<evidence type="ECO:0000256" key="4">
    <source>
        <dbReference type="SAM" id="MobiDB-lite"/>
    </source>
</evidence>
<keyword evidence="1" id="KW-0808">Transferase</keyword>
<dbReference type="EMBL" id="JACHFD010000003">
    <property type="protein sequence ID" value="MBB5350638.1"/>
    <property type="molecule type" value="Genomic_DNA"/>
</dbReference>
<dbReference type="GO" id="GO:0046983">
    <property type="term" value="F:protein dimerization activity"/>
    <property type="evidence" value="ECO:0007669"/>
    <property type="project" value="InterPro"/>
</dbReference>
<dbReference type="Pfam" id="PF02518">
    <property type="entry name" value="HATPase_c"/>
    <property type="match status" value="1"/>
</dbReference>
<name>A0A840V7B9_9BACT</name>
<evidence type="ECO:0000259" key="6">
    <source>
        <dbReference type="Pfam" id="PF02518"/>
    </source>
</evidence>
<dbReference type="Gene3D" id="3.30.565.10">
    <property type="entry name" value="Histidine kinase-like ATPase, C-terminal domain"/>
    <property type="match status" value="1"/>
</dbReference>
<dbReference type="CDD" id="cd16917">
    <property type="entry name" value="HATPase_UhpB-NarQ-NarX-like"/>
    <property type="match status" value="1"/>
</dbReference>
<dbReference type="InterPro" id="IPR011712">
    <property type="entry name" value="Sig_transdc_His_kin_sub3_dim/P"/>
</dbReference>
<dbReference type="AlphaFoldDB" id="A0A840V7B9"/>